<dbReference type="PRINTS" id="PR01790">
    <property type="entry name" value="SMP30FAMILY"/>
</dbReference>
<evidence type="ECO:0000256" key="1">
    <source>
        <dbReference type="ARBA" id="ARBA00008853"/>
    </source>
</evidence>
<proteinExistence type="inferred from homology"/>
<dbReference type="PANTHER" id="PTHR10907:SF47">
    <property type="entry name" value="REGUCALCIN"/>
    <property type="match status" value="1"/>
</dbReference>
<evidence type="ECO:0000313" key="4">
    <source>
        <dbReference type="Proteomes" id="UP001232245"/>
    </source>
</evidence>
<reference evidence="3 4" key="1">
    <citation type="submission" date="2023-07" db="EMBL/GenBank/DDBJ databases">
        <title>Genomic Encyclopedia of Type Strains, Phase IV (KMG-IV): sequencing the most valuable type-strain genomes for metagenomic binning, comparative biology and taxonomic classification.</title>
        <authorList>
            <person name="Goeker M."/>
        </authorList>
    </citation>
    <scope>NUCLEOTIDE SEQUENCE [LARGE SCALE GENOMIC DNA]</scope>
    <source>
        <strain evidence="3 4">DSM 17723</strain>
    </source>
</reference>
<dbReference type="EMBL" id="JAUSTZ010000026">
    <property type="protein sequence ID" value="MDQ0228608.1"/>
    <property type="molecule type" value="Genomic_DNA"/>
</dbReference>
<dbReference type="PANTHER" id="PTHR10907">
    <property type="entry name" value="REGUCALCIN"/>
    <property type="match status" value="1"/>
</dbReference>
<accession>A0ABT9Z8K7</accession>
<protein>
    <submittedName>
        <fullName evidence="3">Sugar lactone lactonase YvrE</fullName>
    </submittedName>
</protein>
<evidence type="ECO:0000313" key="3">
    <source>
        <dbReference type="EMBL" id="MDQ0228608.1"/>
    </source>
</evidence>
<dbReference type="InterPro" id="IPR013658">
    <property type="entry name" value="SGL"/>
</dbReference>
<name>A0ABT9Z8K7_9BACI</name>
<gene>
    <name evidence="3" type="ORF">J2S02_004994</name>
</gene>
<dbReference type="InterPro" id="IPR011042">
    <property type="entry name" value="6-blade_b-propeller_TolB-like"/>
</dbReference>
<dbReference type="Proteomes" id="UP001232245">
    <property type="component" value="Unassembled WGS sequence"/>
</dbReference>
<sequence>MSYQVDLVLDAKATLGEGPHWEEREQLLYWVDIIEKRLHVYSPITSDTHFYQFNHYIGAAVPGQLGNFIVALQNGIYTFDLESEELSLITDPEVNLPSNRFNDGKCDSKGRFYVGTMDVDAKPGCGAFYRLDRNGEIKKLLSNVSISNGLAFSPDEAFLYHIDTPTGEMSIYNYDEQSGDISFKEVGITIPKEMGSPDGMTIDREGMVWIAHWGGGCVTRWNPHTGKQLDEIIVPAKNVTSCTFGGEHLDELYITTARIGLTDEELALYPLSGGVFKVKLGISGYPSYSFR</sequence>
<comment type="caution">
    <text evidence="3">The sequence shown here is derived from an EMBL/GenBank/DDBJ whole genome shotgun (WGS) entry which is preliminary data.</text>
</comment>
<dbReference type="Pfam" id="PF08450">
    <property type="entry name" value="SGL"/>
    <property type="match status" value="1"/>
</dbReference>
<comment type="similarity">
    <text evidence="1">Belongs to the SMP-30/CGR1 family.</text>
</comment>
<evidence type="ECO:0000259" key="2">
    <source>
        <dbReference type="Pfam" id="PF08450"/>
    </source>
</evidence>
<feature type="domain" description="SMP-30/Gluconolactonase/LRE-like region" evidence="2">
    <location>
        <begin position="15"/>
        <end position="258"/>
    </location>
</feature>
<dbReference type="InterPro" id="IPR005511">
    <property type="entry name" value="SMP-30"/>
</dbReference>
<dbReference type="Gene3D" id="2.120.10.30">
    <property type="entry name" value="TolB, C-terminal domain"/>
    <property type="match status" value="1"/>
</dbReference>
<organism evidence="3 4">
    <name type="scientific">Metabacillus niabensis</name>
    <dbReference type="NCBI Taxonomy" id="324854"/>
    <lineage>
        <taxon>Bacteria</taxon>
        <taxon>Bacillati</taxon>
        <taxon>Bacillota</taxon>
        <taxon>Bacilli</taxon>
        <taxon>Bacillales</taxon>
        <taxon>Bacillaceae</taxon>
        <taxon>Metabacillus</taxon>
    </lineage>
</organism>
<dbReference type="RefSeq" id="WP_095302370.1">
    <property type="nucleotide sequence ID" value="NZ_JAUSTZ010000026.1"/>
</dbReference>
<keyword evidence="4" id="KW-1185">Reference proteome</keyword>
<dbReference type="SUPFAM" id="SSF63829">
    <property type="entry name" value="Calcium-dependent phosphotriesterase"/>
    <property type="match status" value="1"/>
</dbReference>